<keyword evidence="3" id="KW-1185">Reference proteome</keyword>
<dbReference type="Pfam" id="PF14808">
    <property type="entry name" value="TMEM164"/>
    <property type="match status" value="1"/>
</dbReference>
<feature type="transmembrane region" description="Helical" evidence="1">
    <location>
        <begin position="109"/>
        <end position="130"/>
    </location>
</feature>
<evidence type="ECO:0008006" key="4">
    <source>
        <dbReference type="Google" id="ProtNLM"/>
    </source>
</evidence>
<keyword evidence="1" id="KW-0472">Membrane</keyword>
<organism evidence="2 3">
    <name type="scientific">Bacillus carboniphilus</name>
    <dbReference type="NCBI Taxonomy" id="86663"/>
    <lineage>
        <taxon>Bacteria</taxon>
        <taxon>Bacillati</taxon>
        <taxon>Bacillota</taxon>
        <taxon>Bacilli</taxon>
        <taxon>Bacillales</taxon>
        <taxon>Bacillaceae</taxon>
        <taxon>Bacillus</taxon>
    </lineage>
</organism>
<evidence type="ECO:0000256" key="1">
    <source>
        <dbReference type="SAM" id="Phobius"/>
    </source>
</evidence>
<proteinExistence type="predicted"/>
<dbReference type="NCBIfam" id="TIGR02206">
    <property type="entry name" value="intg_mem_TP0381"/>
    <property type="match status" value="1"/>
</dbReference>
<dbReference type="InterPro" id="IPR011737">
    <property type="entry name" value="CHP02206_TP0381"/>
</dbReference>
<keyword evidence="1" id="KW-0812">Transmembrane</keyword>
<feature type="transmembrane region" description="Helical" evidence="1">
    <location>
        <begin position="65"/>
        <end position="89"/>
    </location>
</feature>
<protein>
    <recommendedName>
        <fullName evidence="4">TIGR02206 family membrane protein</fullName>
    </recommendedName>
</protein>
<feature type="transmembrane region" description="Helical" evidence="1">
    <location>
        <begin position="32"/>
        <end position="53"/>
    </location>
</feature>
<dbReference type="Proteomes" id="UP001500782">
    <property type="component" value="Unassembled WGS sequence"/>
</dbReference>
<gene>
    <name evidence="2" type="ORF">GCM10008967_36630</name>
</gene>
<evidence type="ECO:0000313" key="2">
    <source>
        <dbReference type="EMBL" id="GAA0342851.1"/>
    </source>
</evidence>
<reference evidence="2 3" key="1">
    <citation type="journal article" date="2019" name="Int. J. Syst. Evol. Microbiol.">
        <title>The Global Catalogue of Microorganisms (GCM) 10K type strain sequencing project: providing services to taxonomists for standard genome sequencing and annotation.</title>
        <authorList>
            <consortium name="The Broad Institute Genomics Platform"/>
            <consortium name="The Broad Institute Genome Sequencing Center for Infectious Disease"/>
            <person name="Wu L."/>
            <person name="Ma J."/>
        </authorList>
    </citation>
    <scope>NUCLEOTIDE SEQUENCE [LARGE SCALE GENOMIC DNA]</scope>
    <source>
        <strain evidence="2 3">JCM 9731</strain>
    </source>
</reference>
<keyword evidence="1" id="KW-1133">Transmembrane helix</keyword>
<comment type="caution">
    <text evidence="2">The sequence shown here is derived from an EMBL/GenBank/DDBJ whole genome shotgun (WGS) entry which is preliminary data.</text>
</comment>
<evidence type="ECO:0000313" key="3">
    <source>
        <dbReference type="Proteomes" id="UP001500782"/>
    </source>
</evidence>
<accession>A0ABN0WNP5</accession>
<sequence>MFEFTYFAGVGSALQAMLTPDISSYTFPHFRYVHFFISHGGIVVANLFFVIVERYLPSFQSLWRAYIYLNLYTFFIFFLNLLLEGNYMYISQKPFNPSLIDYLGPWPWYIIPLEVITLLTFFILYLPFWLHRRFK</sequence>
<dbReference type="EMBL" id="BAAADJ010000061">
    <property type="protein sequence ID" value="GAA0342851.1"/>
    <property type="molecule type" value="Genomic_DNA"/>
</dbReference>
<name>A0ABN0WNP5_9BACI</name>